<comment type="caution">
    <text evidence="2">The sequence shown here is derived from an EMBL/GenBank/DDBJ whole genome shotgun (WGS) entry which is preliminary data.</text>
</comment>
<dbReference type="Proteomes" id="UP000023152">
    <property type="component" value="Unassembled WGS sequence"/>
</dbReference>
<evidence type="ECO:0000313" key="2">
    <source>
        <dbReference type="EMBL" id="ETO33017.1"/>
    </source>
</evidence>
<keyword evidence="3" id="KW-1185">Reference proteome</keyword>
<evidence type="ECO:0000256" key="1">
    <source>
        <dbReference type="SAM" id="MobiDB-lite"/>
    </source>
</evidence>
<reference evidence="2 3" key="1">
    <citation type="journal article" date="2013" name="Curr. Biol.">
        <title>The Genome of the Foraminiferan Reticulomyxa filosa.</title>
        <authorList>
            <person name="Glockner G."/>
            <person name="Hulsmann N."/>
            <person name="Schleicher M."/>
            <person name="Noegel A.A."/>
            <person name="Eichinger L."/>
            <person name="Gallinger C."/>
            <person name="Pawlowski J."/>
            <person name="Sierra R."/>
            <person name="Euteneuer U."/>
            <person name="Pillet L."/>
            <person name="Moustafa A."/>
            <person name="Platzer M."/>
            <person name="Groth M."/>
            <person name="Szafranski K."/>
            <person name="Schliwa M."/>
        </authorList>
    </citation>
    <scope>NUCLEOTIDE SEQUENCE [LARGE SCALE GENOMIC DNA]</scope>
</reference>
<protein>
    <submittedName>
        <fullName evidence="2">Uncharacterized protein</fullName>
    </submittedName>
</protein>
<feature type="region of interest" description="Disordered" evidence="1">
    <location>
        <begin position="1"/>
        <end position="110"/>
    </location>
</feature>
<dbReference type="EMBL" id="ASPP01003751">
    <property type="protein sequence ID" value="ETO33017.1"/>
    <property type="molecule type" value="Genomic_DNA"/>
</dbReference>
<proteinExistence type="predicted"/>
<accession>X6P5X4</accession>
<organism evidence="2 3">
    <name type="scientific">Reticulomyxa filosa</name>
    <dbReference type="NCBI Taxonomy" id="46433"/>
    <lineage>
        <taxon>Eukaryota</taxon>
        <taxon>Sar</taxon>
        <taxon>Rhizaria</taxon>
        <taxon>Retaria</taxon>
        <taxon>Foraminifera</taxon>
        <taxon>Monothalamids</taxon>
        <taxon>Reticulomyxidae</taxon>
        <taxon>Reticulomyxa</taxon>
    </lineage>
</organism>
<sequence length="163" mass="18493">ATQKEKKKVGKSKNAQTKSQQKGAHGPSDKKVKVSVVMNPPQRERANDTSKRRNSPMSTSSPARHTKDDSFHEKECHQREDSRDAHMALRNERVEEEADENVETDSNGYDTILRMTDKKMQGSCDANTSRKRKDHTCRAEEKRINSLIADEELTDVIAVNEEA</sequence>
<feature type="compositionally biased region" description="Polar residues" evidence="1">
    <location>
        <begin position="13"/>
        <end position="22"/>
    </location>
</feature>
<gene>
    <name evidence="2" type="ORF">RFI_04091</name>
</gene>
<feature type="non-terminal residue" evidence="2">
    <location>
        <position position="1"/>
    </location>
</feature>
<name>X6P5X4_RETFI</name>
<feature type="compositionally biased region" description="Basic and acidic residues" evidence="1">
    <location>
        <begin position="42"/>
        <end position="51"/>
    </location>
</feature>
<feature type="compositionally biased region" description="Basic and acidic residues" evidence="1">
    <location>
        <begin position="65"/>
        <end position="93"/>
    </location>
</feature>
<feature type="compositionally biased region" description="Acidic residues" evidence="1">
    <location>
        <begin position="94"/>
        <end position="103"/>
    </location>
</feature>
<evidence type="ECO:0000313" key="3">
    <source>
        <dbReference type="Proteomes" id="UP000023152"/>
    </source>
</evidence>
<dbReference type="AlphaFoldDB" id="X6P5X4"/>
<feature type="compositionally biased region" description="Basic residues" evidence="1">
    <location>
        <begin position="1"/>
        <end position="11"/>
    </location>
</feature>